<dbReference type="GO" id="GO:0004519">
    <property type="term" value="F:endonuclease activity"/>
    <property type="evidence" value="ECO:0007669"/>
    <property type="project" value="UniProtKB-KW"/>
</dbReference>
<feature type="domain" description="Reverse transcriptase RNase H-like" evidence="9">
    <location>
        <begin position="327"/>
        <end position="407"/>
    </location>
</feature>
<feature type="region of interest" description="Disordered" evidence="8">
    <location>
        <begin position="87"/>
        <end position="141"/>
    </location>
</feature>
<keyword evidence="5" id="KW-0378">Hydrolase</keyword>
<dbReference type="InterPro" id="IPR043502">
    <property type="entry name" value="DNA/RNA_pol_sf"/>
</dbReference>
<evidence type="ECO:0000256" key="7">
    <source>
        <dbReference type="SAM" id="Coils"/>
    </source>
</evidence>
<evidence type="ECO:0000256" key="4">
    <source>
        <dbReference type="ARBA" id="ARBA00022759"/>
    </source>
</evidence>
<evidence type="ECO:0000256" key="6">
    <source>
        <dbReference type="ARBA" id="ARBA00022918"/>
    </source>
</evidence>
<evidence type="ECO:0000259" key="9">
    <source>
        <dbReference type="Pfam" id="PF17917"/>
    </source>
</evidence>
<keyword evidence="2" id="KW-0548">Nucleotidyltransferase</keyword>
<feature type="compositionally biased region" description="Low complexity" evidence="8">
    <location>
        <begin position="107"/>
        <end position="135"/>
    </location>
</feature>
<name>A0A6L2JD68_TANCI</name>
<evidence type="ECO:0000256" key="3">
    <source>
        <dbReference type="ARBA" id="ARBA00022722"/>
    </source>
</evidence>
<accession>A0A6L2JD68</accession>
<dbReference type="Pfam" id="PF17917">
    <property type="entry name" value="RT_RNaseH"/>
    <property type="match status" value="1"/>
</dbReference>
<gene>
    <name evidence="10" type="ORF">Tci_006936</name>
</gene>
<comment type="caution">
    <text evidence="10">The sequence shown here is derived from an EMBL/GenBank/DDBJ whole genome shotgun (WGS) entry which is preliminary data.</text>
</comment>
<reference evidence="10" key="1">
    <citation type="journal article" date="2019" name="Sci. Rep.">
        <title>Draft genome of Tanacetum cinerariifolium, the natural source of mosquito coil.</title>
        <authorList>
            <person name="Yamashiro T."/>
            <person name="Shiraishi A."/>
            <person name="Satake H."/>
            <person name="Nakayama K."/>
        </authorList>
    </citation>
    <scope>NUCLEOTIDE SEQUENCE</scope>
</reference>
<protein>
    <submittedName>
        <fullName evidence="10">Putative reverse transcriptase domain-containing protein</fullName>
    </submittedName>
</protein>
<evidence type="ECO:0000256" key="1">
    <source>
        <dbReference type="ARBA" id="ARBA00022679"/>
    </source>
</evidence>
<dbReference type="PANTHER" id="PTHR34072">
    <property type="entry name" value="ENZYMATIC POLYPROTEIN-RELATED"/>
    <property type="match status" value="1"/>
</dbReference>
<proteinExistence type="predicted"/>
<dbReference type="CDD" id="cd09274">
    <property type="entry name" value="RNase_HI_RT_Ty3"/>
    <property type="match status" value="1"/>
</dbReference>
<evidence type="ECO:0000313" key="10">
    <source>
        <dbReference type="EMBL" id="GEU34958.1"/>
    </source>
</evidence>
<keyword evidence="6 10" id="KW-0695">RNA-directed DNA polymerase</keyword>
<keyword evidence="7" id="KW-0175">Coiled coil</keyword>
<keyword evidence="4" id="KW-0255">Endonuclease</keyword>
<feature type="coiled-coil region" evidence="7">
    <location>
        <begin position="12"/>
        <end position="39"/>
    </location>
</feature>
<dbReference type="PANTHER" id="PTHR34072:SF52">
    <property type="entry name" value="RIBONUCLEASE H"/>
    <property type="match status" value="1"/>
</dbReference>
<dbReference type="EMBL" id="BKCJ010000637">
    <property type="protein sequence ID" value="GEU34958.1"/>
    <property type="molecule type" value="Genomic_DNA"/>
</dbReference>
<evidence type="ECO:0000256" key="5">
    <source>
        <dbReference type="ARBA" id="ARBA00022801"/>
    </source>
</evidence>
<dbReference type="SUPFAM" id="SSF56672">
    <property type="entry name" value="DNA/RNA polymerases"/>
    <property type="match status" value="2"/>
</dbReference>
<dbReference type="GO" id="GO:0016787">
    <property type="term" value="F:hydrolase activity"/>
    <property type="evidence" value="ECO:0007669"/>
    <property type="project" value="UniProtKB-KW"/>
</dbReference>
<dbReference type="InterPro" id="IPR041373">
    <property type="entry name" value="RT_RNaseH"/>
</dbReference>
<organism evidence="10">
    <name type="scientific">Tanacetum cinerariifolium</name>
    <name type="common">Dalmatian daisy</name>
    <name type="synonym">Chrysanthemum cinerariifolium</name>
    <dbReference type="NCBI Taxonomy" id="118510"/>
    <lineage>
        <taxon>Eukaryota</taxon>
        <taxon>Viridiplantae</taxon>
        <taxon>Streptophyta</taxon>
        <taxon>Embryophyta</taxon>
        <taxon>Tracheophyta</taxon>
        <taxon>Spermatophyta</taxon>
        <taxon>Magnoliopsida</taxon>
        <taxon>eudicotyledons</taxon>
        <taxon>Gunneridae</taxon>
        <taxon>Pentapetalae</taxon>
        <taxon>asterids</taxon>
        <taxon>campanulids</taxon>
        <taxon>Asterales</taxon>
        <taxon>Asteraceae</taxon>
        <taxon>Asteroideae</taxon>
        <taxon>Anthemideae</taxon>
        <taxon>Anthemidinae</taxon>
        <taxon>Tanacetum</taxon>
    </lineage>
</organism>
<dbReference type="GO" id="GO:0003964">
    <property type="term" value="F:RNA-directed DNA polymerase activity"/>
    <property type="evidence" value="ECO:0007669"/>
    <property type="project" value="UniProtKB-KW"/>
</dbReference>
<keyword evidence="1" id="KW-0808">Transferase</keyword>
<evidence type="ECO:0000256" key="2">
    <source>
        <dbReference type="ARBA" id="ARBA00022695"/>
    </source>
</evidence>
<evidence type="ECO:0000256" key="8">
    <source>
        <dbReference type="SAM" id="MobiDB-lite"/>
    </source>
</evidence>
<dbReference type="AlphaFoldDB" id="A0A6L2JD68"/>
<keyword evidence="3" id="KW-0540">Nuclease</keyword>
<sequence>MEDNIEGLGIGRVIIQQDFDNLETELQEVQKALLDLSAGLSILNQYFPVVTTPKIASIEGNVTASKPQTLEEAINIAQRLMDQVTKHTSVQVSSNHKRKFDDRRTFNNNSYPNSRSNNYQNNRNNRNNNYRQQQNKRQEMVRSYAATQAENSGYTKTIPCVRNAPCIIQDLALSSVILATRWVIRPGTAETKDQPLECQKTTTNNAQGRTYMLRDRNAHQDLNVVTDWLSKYHAKIICDEKVVHIPIDDETLIIRGDRTQEMEKKSADKRPKNIPVVKEFADVFSEDLPSLPPVRQVEFQIDLILGAAPVACAPYRLAPSEMQELSDQLQKEKVIAYASRQLKPHEENYTIHDLELGAVVFTLKIWRHYLYGTKCTVFTDHKSLQHVLDQKELNMRQRRWLELLADYDYEIRYHPGKANVVADALSRKEQIKPL</sequence>